<sequence>DSKKNLGFLSNCDWGVFGDKFIAIINQSSRIEERFLKLKIKEGFLQSKEQVEVWDQLGIDHCEIKIKDSKTLKV</sequence>
<organism evidence="1 2">
    <name type="scientific">Trifolium medium</name>
    <dbReference type="NCBI Taxonomy" id="97028"/>
    <lineage>
        <taxon>Eukaryota</taxon>
        <taxon>Viridiplantae</taxon>
        <taxon>Streptophyta</taxon>
        <taxon>Embryophyta</taxon>
        <taxon>Tracheophyta</taxon>
        <taxon>Spermatophyta</taxon>
        <taxon>Magnoliopsida</taxon>
        <taxon>eudicotyledons</taxon>
        <taxon>Gunneridae</taxon>
        <taxon>Pentapetalae</taxon>
        <taxon>rosids</taxon>
        <taxon>fabids</taxon>
        <taxon>Fabales</taxon>
        <taxon>Fabaceae</taxon>
        <taxon>Papilionoideae</taxon>
        <taxon>50 kb inversion clade</taxon>
        <taxon>NPAAA clade</taxon>
        <taxon>Hologalegina</taxon>
        <taxon>IRL clade</taxon>
        <taxon>Trifolieae</taxon>
        <taxon>Trifolium</taxon>
    </lineage>
</organism>
<keyword evidence="2" id="KW-1185">Reference proteome</keyword>
<accession>A0A392PTT4</accession>
<comment type="caution">
    <text evidence="1">The sequence shown here is derived from an EMBL/GenBank/DDBJ whole genome shotgun (WGS) entry which is preliminary data.</text>
</comment>
<name>A0A392PTT4_9FABA</name>
<dbReference type="Proteomes" id="UP000265520">
    <property type="component" value="Unassembled WGS sequence"/>
</dbReference>
<dbReference type="AlphaFoldDB" id="A0A392PTT4"/>
<dbReference type="EMBL" id="LXQA010093500">
    <property type="protein sequence ID" value="MCI14716.1"/>
    <property type="molecule type" value="Genomic_DNA"/>
</dbReference>
<proteinExistence type="predicted"/>
<evidence type="ECO:0000313" key="2">
    <source>
        <dbReference type="Proteomes" id="UP000265520"/>
    </source>
</evidence>
<feature type="non-terminal residue" evidence="1">
    <location>
        <position position="1"/>
    </location>
</feature>
<protein>
    <submittedName>
        <fullName evidence="1">Uncharacterized protein</fullName>
    </submittedName>
</protein>
<reference evidence="1 2" key="1">
    <citation type="journal article" date="2018" name="Front. Plant Sci.">
        <title>Red Clover (Trifolium pratense) and Zigzag Clover (T. medium) - A Picture of Genomic Similarities and Differences.</title>
        <authorList>
            <person name="Dluhosova J."/>
            <person name="Istvanek J."/>
            <person name="Nedelnik J."/>
            <person name="Repkova J."/>
        </authorList>
    </citation>
    <scope>NUCLEOTIDE SEQUENCE [LARGE SCALE GENOMIC DNA]</scope>
    <source>
        <strain evidence="2">cv. 10/8</strain>
        <tissue evidence="1">Leaf</tissue>
    </source>
</reference>
<evidence type="ECO:0000313" key="1">
    <source>
        <dbReference type="EMBL" id="MCI14716.1"/>
    </source>
</evidence>